<accession>S0G1W8</accession>
<feature type="transmembrane region" description="Helical" evidence="1">
    <location>
        <begin position="40"/>
        <end position="61"/>
    </location>
</feature>
<proteinExistence type="predicted"/>
<evidence type="ECO:0000313" key="2">
    <source>
        <dbReference type="EMBL" id="EMS79479.1"/>
    </source>
</evidence>
<dbReference type="EMBL" id="APJX01000004">
    <property type="protein sequence ID" value="EMS79479.1"/>
    <property type="molecule type" value="Genomic_DNA"/>
</dbReference>
<keyword evidence="3" id="KW-1185">Reference proteome</keyword>
<keyword evidence="1" id="KW-0812">Transmembrane</keyword>
<organism evidence="2 3">
    <name type="scientific">Desulfotignum phosphitoxidans DSM 13687</name>
    <dbReference type="NCBI Taxonomy" id="1286635"/>
    <lineage>
        <taxon>Bacteria</taxon>
        <taxon>Pseudomonadati</taxon>
        <taxon>Thermodesulfobacteriota</taxon>
        <taxon>Desulfobacteria</taxon>
        <taxon>Desulfobacterales</taxon>
        <taxon>Desulfobacteraceae</taxon>
        <taxon>Desulfotignum</taxon>
    </lineage>
</organism>
<dbReference type="RefSeq" id="WP_006965715.1">
    <property type="nucleotide sequence ID" value="NZ_APJX01000004.1"/>
</dbReference>
<dbReference type="Proteomes" id="UP000014216">
    <property type="component" value="Unassembled WGS sequence"/>
</dbReference>
<evidence type="ECO:0000256" key="1">
    <source>
        <dbReference type="SAM" id="Phobius"/>
    </source>
</evidence>
<keyword evidence="1" id="KW-1133">Transmembrane helix</keyword>
<feature type="transmembrane region" description="Helical" evidence="1">
    <location>
        <begin position="7"/>
        <end position="28"/>
    </location>
</feature>
<comment type="caution">
    <text evidence="2">The sequence shown here is derived from an EMBL/GenBank/DDBJ whole genome shotgun (WGS) entry which is preliminary data.</text>
</comment>
<reference evidence="2 3" key="1">
    <citation type="journal article" date="2013" name="Genome Announc.">
        <title>Draft Genome Sequence of Desulfotignum phosphitoxidans DSM 13687 Strain FiPS-3.</title>
        <authorList>
            <person name="Poehlein A."/>
            <person name="Daniel R."/>
            <person name="Simeonova D.D."/>
        </authorList>
    </citation>
    <scope>NUCLEOTIDE SEQUENCE [LARGE SCALE GENOMIC DNA]</scope>
    <source>
        <strain evidence="2 3">DSM 13687</strain>
    </source>
</reference>
<keyword evidence="1" id="KW-0472">Membrane</keyword>
<sequence length="211" mass="23708">MIIQKDPLVIAALASALLGIVFLGATLWSLKKKRLFSPALHFVTALLMICLFALFGTISIATRGYLALTTETLAAVVEIDPMENQRFIARFHMPEGGKKTFVLAGDQLYVDAHILKWKPVANFLGLHTLYELDRVSGRYTRLEQEISQKRTVYALSREKPLDLFELRHRFAALKFLVDAEYGSATFITADKPLTLRILVSTTGLLIRKETP</sequence>
<dbReference type="OrthoDB" id="9156649at2"/>
<name>S0G1W8_9BACT</name>
<evidence type="ECO:0000313" key="3">
    <source>
        <dbReference type="Proteomes" id="UP000014216"/>
    </source>
</evidence>
<dbReference type="AlphaFoldDB" id="S0G1W8"/>
<gene>
    <name evidence="2" type="ORF">Dpo_4c00260</name>
</gene>
<protein>
    <submittedName>
        <fullName evidence="2">Membrane protein, cation/multidrug efflux pump</fullName>
    </submittedName>
</protein>